<dbReference type="InterPro" id="IPR012427">
    <property type="entry name" value="DUF1622"/>
</dbReference>
<accession>A0A061JMX0</accession>
<dbReference type="AlphaFoldDB" id="A0A061JMX0"/>
<dbReference type="Pfam" id="PF07784">
    <property type="entry name" value="DUF1622"/>
    <property type="match status" value="1"/>
</dbReference>
<comment type="caution">
    <text evidence="2">The sequence shown here is derived from an EMBL/GenBank/DDBJ whole genome shotgun (WGS) entry which is preliminary data.</text>
</comment>
<dbReference type="RefSeq" id="WP_024162557.1">
    <property type="nucleotide sequence ID" value="NZ_KK020678.1"/>
</dbReference>
<dbReference type="PANTHER" id="PTHR38468">
    <property type="entry name" value="SLL0939 PROTEIN"/>
    <property type="match status" value="1"/>
</dbReference>
<feature type="transmembrane region" description="Helical" evidence="1">
    <location>
        <begin position="58"/>
        <end position="78"/>
    </location>
</feature>
<proteinExistence type="predicted"/>
<evidence type="ECO:0008006" key="4">
    <source>
        <dbReference type="Google" id="ProtNLM"/>
    </source>
</evidence>
<gene>
    <name evidence="2" type="ORF">B597_018730</name>
</gene>
<dbReference type="PANTHER" id="PTHR38468:SF1">
    <property type="entry name" value="SLL0939 PROTEIN"/>
    <property type="match status" value="1"/>
</dbReference>
<protein>
    <recommendedName>
        <fullName evidence="4">DUF1622 domain-containing protein</fullName>
    </recommendedName>
</protein>
<dbReference type="Proteomes" id="UP000026923">
    <property type="component" value="Unassembled WGS sequence"/>
</dbReference>
<evidence type="ECO:0000313" key="3">
    <source>
        <dbReference type="Proteomes" id="UP000026923"/>
    </source>
</evidence>
<keyword evidence="1" id="KW-0472">Membrane</keyword>
<evidence type="ECO:0000313" key="2">
    <source>
        <dbReference type="EMBL" id="EWC39700.1"/>
    </source>
</evidence>
<name>A0A061JMX0_STUST</name>
<dbReference type="EMBL" id="AMCZ02000032">
    <property type="protein sequence ID" value="EWC39700.1"/>
    <property type="molecule type" value="Genomic_DNA"/>
</dbReference>
<sequence length="111" mass="12204">MNLEAPHAAIEIAVIGFEIAGVLAITFGSFIALYRFFFNYKGAALTDRSRSLRQDIGGAIVLGLEFLVAADVIRTVVIEPSLRNVAVLGLIVFVRTFLSYTLHMENKSRES</sequence>
<dbReference type="eggNOG" id="COG4828">
    <property type="taxonomic scope" value="Bacteria"/>
</dbReference>
<keyword evidence="1" id="KW-0812">Transmembrane</keyword>
<feature type="transmembrane region" description="Helical" evidence="1">
    <location>
        <begin position="12"/>
        <end position="37"/>
    </location>
</feature>
<dbReference type="HOGENOM" id="CLU_136765_0_0_6"/>
<dbReference type="OrthoDB" id="9812897at2"/>
<keyword evidence="1" id="KW-1133">Transmembrane helix</keyword>
<reference evidence="2 3" key="1">
    <citation type="journal article" date="2013" name="Genome Announc.">
        <title>Draft Genome of the Nitrogen-Fixing Bacterium Pseudomonas stutzeri Strain KOS6 Isolated from Industrial Hydrocarbon Sludge.</title>
        <authorList>
            <person name="Grigoryeva T.V."/>
            <person name="Laikov A.V."/>
            <person name="Naumova R.P."/>
            <person name="Manolov A.I."/>
            <person name="Larin A.K."/>
            <person name="Karpova I.Y."/>
            <person name="Semashko T.A."/>
            <person name="Alexeev D.G."/>
            <person name="Kostryukova E.S."/>
            <person name="Muller R."/>
            <person name="Govorun V.M."/>
        </authorList>
    </citation>
    <scope>NUCLEOTIDE SEQUENCE [LARGE SCALE GENOMIC DNA]</scope>
    <source>
        <strain evidence="2 3">KOS6</strain>
    </source>
</reference>
<organism evidence="2 3">
    <name type="scientific">Stutzerimonas stutzeri KOS6</name>
    <dbReference type="NCBI Taxonomy" id="1218352"/>
    <lineage>
        <taxon>Bacteria</taxon>
        <taxon>Pseudomonadati</taxon>
        <taxon>Pseudomonadota</taxon>
        <taxon>Gammaproteobacteria</taxon>
        <taxon>Pseudomonadales</taxon>
        <taxon>Pseudomonadaceae</taxon>
        <taxon>Stutzerimonas</taxon>
    </lineage>
</organism>
<evidence type="ECO:0000256" key="1">
    <source>
        <dbReference type="SAM" id="Phobius"/>
    </source>
</evidence>
<feature type="transmembrane region" description="Helical" evidence="1">
    <location>
        <begin position="84"/>
        <end position="102"/>
    </location>
</feature>